<evidence type="ECO:0000256" key="6">
    <source>
        <dbReference type="ARBA" id="ARBA00022900"/>
    </source>
</evidence>
<feature type="compositionally biased region" description="Polar residues" evidence="12">
    <location>
        <begin position="48"/>
        <end position="59"/>
    </location>
</feature>
<feature type="domain" description="Ig-like" evidence="14">
    <location>
        <begin position="1289"/>
        <end position="1378"/>
    </location>
</feature>
<dbReference type="GO" id="GO:0030198">
    <property type="term" value="P:extracellular matrix organization"/>
    <property type="evidence" value="ECO:0007669"/>
    <property type="project" value="InterPro"/>
</dbReference>
<dbReference type="InterPro" id="IPR003599">
    <property type="entry name" value="Ig_sub"/>
</dbReference>
<evidence type="ECO:0000256" key="8">
    <source>
        <dbReference type="ARBA" id="ARBA00023319"/>
    </source>
</evidence>
<dbReference type="InterPro" id="IPR036179">
    <property type="entry name" value="Ig-like_dom_sf"/>
</dbReference>
<dbReference type="Pfam" id="PF00090">
    <property type="entry name" value="TSP_1"/>
    <property type="match status" value="1"/>
</dbReference>
<dbReference type="CDD" id="cd22635">
    <property type="entry name" value="Kunitz_papilin"/>
    <property type="match status" value="1"/>
</dbReference>
<evidence type="ECO:0000313" key="17">
    <source>
        <dbReference type="Proteomes" id="UP001159641"/>
    </source>
</evidence>
<dbReference type="InterPro" id="IPR020901">
    <property type="entry name" value="Prtase_inh_Kunz-CS"/>
</dbReference>
<sequence>MYVRWAWRKDGTEPEDLGTEEMGLVPAPKAKGKPSLGRDPKGWRPWASQVTGDECQQSWMGGDGRGGSQPAAGRESPTSSGVSGGLANLPDLLGWGVHPRSGPASPARPGLRETGRRRRDRTPGRGRLAPGLLQEFAPPGSRGERRQAEMRLLLLVPLLLAPAPGSSCLLLQAPRVRRQSDTWSSWGNWSPCSRTCGGGVSFRERPCYSQRRDGGSGCVGPSRSHRSCRPESCPDGARDFRAEQCAEFDGQEFQGRRYKWLPYYGAPNKCELNCIPKGESFYYKHREAVIDGTPCEPGKRDICVDGSCRVVGCDHNLDSWKQEDKCLQCGGDGTTCYPVTGVFDANDLSRGYNQILIVPVGATSIRIEEAAASRNFLAVKSIRGEYYLNGHWTIEGARALPVASTVLHYERGAEGDLAPERLHARGPTSEPLIVELISQEPNPGVHFEYHLPLSTPRPGFSWSHGSWGDCSATCGGGDSIPLAVEAGPGANGQVSERGSIAHRYNSLSLSFLIRQQTRPVFCTIDNEVYPEHLCRHRPRPADRRPCSPQPCPHTKRASLTALLLPASWKTGPWMPCSASCEGGSQSRTVYCVSSDGAGVQEAAEDAECAALPEKPPTTQACNLQRCTAWSAEPWGECSVSCGAGVRRRTVTCRGDEGSLLHATACSLEDRPPLTEPCVHDSCPPLGDQAWHVGAWGLCSKSCSSGTRRRQVVCAIGPPGHCRSLQPSRPADVEPCNTQPCHLPPEVRSMQDMHTTPRDPWMSLGPREAPASGEKLSGSPQPRALEMEISETSGGHPRSNPQLRVTPEETRAHTCQPRAQPHLCGTPHTGSPCSLAWRPVTADTAPMGAAPMATLRLLGRSGKAARGPHVSRAGSGAVLTGCLWLRGPIRLAVRALMDATTLGAGHGRERWLPQAGVMLHVFTVLSLFLPSSAWQPRVPTKSQTYFQLPNLGLPPQAQQDEPSECRGSQFGCCYDNMASALGPLGEGCVGQPSYMYPVRCLLPSAHGSCMDWAARWYFIASVGQCNRFWYGGCHGNANNFASEEECVSSCRGPQHEPRRHDPGASGQSTHRDSGGSGPGGQQEASQHGTEPVVQRKPLPSGGLWWRDQEPGPGAMDHRQAFGEGPQGQELGPSAPGLGGDAGPPAPPSHSSSYRITLAGSEPSLVQVALGQLVRLFCPDDSSLDPHARWQKDGRPISSARHQLQPDGSLVISPLWAEDTGTYSCGSTRPDRDSQKIQLRITGGDVAVLPEAEPRHFPQTRDPAQGHSPWDRSLGGGSGGRGAVSSSHPRPTSRLRLDRHQPGVVDAHPGQRIRLTCRAEGFPPPSVEWQRDGQPLSSPRHQLQSDGSLVISRVAVEDGGFYTCVAVNGQDRDQRWVQLRVLGELTITGLPSTVMVPEGDTARLLCAVAGESVNIRWSRNGLPVRADGHRVHQSPDGTLLIHNLRARDEGSYTCSAYRGSQAVSRSTEVKVVPPALATTPRDPSRECIDQPELANCDLILQAQLCGNEYYSSFCCASCSRVWPPAQPIWQQGYNS</sequence>
<evidence type="ECO:0000256" key="11">
    <source>
        <dbReference type="PIRSR" id="PIRSR613273-3"/>
    </source>
</evidence>
<dbReference type="SMART" id="SM00406">
    <property type="entry name" value="IGv"/>
    <property type="match status" value="2"/>
</dbReference>
<dbReference type="PROSITE" id="PS50092">
    <property type="entry name" value="TSP1"/>
    <property type="match status" value="5"/>
</dbReference>
<dbReference type="SMART" id="SM00408">
    <property type="entry name" value="IGc2"/>
    <property type="match status" value="3"/>
</dbReference>
<organism evidence="16 17">
    <name type="scientific">Eschrichtius robustus</name>
    <name type="common">California gray whale</name>
    <name type="synonym">Eschrichtius gibbosus</name>
    <dbReference type="NCBI Taxonomy" id="9764"/>
    <lineage>
        <taxon>Eukaryota</taxon>
        <taxon>Metazoa</taxon>
        <taxon>Chordata</taxon>
        <taxon>Craniata</taxon>
        <taxon>Vertebrata</taxon>
        <taxon>Euteleostomi</taxon>
        <taxon>Mammalia</taxon>
        <taxon>Eutheria</taxon>
        <taxon>Laurasiatheria</taxon>
        <taxon>Artiodactyla</taxon>
        <taxon>Whippomorpha</taxon>
        <taxon>Cetacea</taxon>
        <taxon>Mysticeti</taxon>
        <taxon>Eschrichtiidae</taxon>
        <taxon>Eschrichtius</taxon>
    </lineage>
</organism>
<feature type="disulfide bond" evidence="11">
    <location>
        <begin position="207"/>
        <end position="218"/>
    </location>
</feature>
<dbReference type="GO" id="GO:0006508">
    <property type="term" value="P:proteolysis"/>
    <property type="evidence" value="ECO:0007669"/>
    <property type="project" value="TreeGrafter"/>
</dbReference>
<dbReference type="Gene3D" id="2.20.100.10">
    <property type="entry name" value="Thrombospondin type-1 (TSP1) repeat"/>
    <property type="match status" value="5"/>
</dbReference>
<dbReference type="SMART" id="SM00409">
    <property type="entry name" value="IG"/>
    <property type="match status" value="3"/>
</dbReference>
<comment type="caution">
    <text evidence="16">The sequence shown here is derived from an EMBL/GenBank/DDBJ whole genome shotgun (WGS) entry which is preliminary data.</text>
</comment>
<comment type="similarity">
    <text evidence="9">Belongs to the papilin family.</text>
</comment>
<evidence type="ECO:0000259" key="13">
    <source>
        <dbReference type="PROSITE" id="PS50279"/>
    </source>
</evidence>
<dbReference type="FunFam" id="2.60.40.10:FF:002371">
    <property type="entry name" value="Papilin"/>
    <property type="match status" value="1"/>
</dbReference>
<evidence type="ECO:0000256" key="10">
    <source>
        <dbReference type="ARBA" id="ARBA00074534"/>
    </source>
</evidence>
<dbReference type="InterPro" id="IPR000884">
    <property type="entry name" value="TSP1_rpt"/>
</dbReference>
<dbReference type="Pfam" id="PF19236">
    <property type="entry name" value="ADAMTS_CR_3"/>
    <property type="match status" value="1"/>
</dbReference>
<feature type="region of interest" description="Disordered" evidence="12">
    <location>
        <begin position="1254"/>
        <end position="1304"/>
    </location>
</feature>
<dbReference type="InterPro" id="IPR036383">
    <property type="entry name" value="TSP1_rpt_sf"/>
</dbReference>
<dbReference type="SMART" id="SM00209">
    <property type="entry name" value="TSP1"/>
    <property type="match status" value="5"/>
</dbReference>
<protein>
    <recommendedName>
        <fullName evidence="10">Papilin</fullName>
    </recommendedName>
</protein>
<name>A0AB34HM14_ESCRO</name>
<dbReference type="Gene3D" id="2.60.40.10">
    <property type="entry name" value="Immunoglobulins"/>
    <property type="match status" value="3"/>
</dbReference>
<feature type="domain" description="Ig-like" evidence="14">
    <location>
        <begin position="1146"/>
        <end position="1240"/>
    </location>
</feature>
<feature type="region of interest" description="Disordered" evidence="12">
    <location>
        <begin position="1"/>
        <end position="144"/>
    </location>
</feature>
<dbReference type="InterPro" id="IPR013106">
    <property type="entry name" value="Ig_V-set"/>
</dbReference>
<feature type="region of interest" description="Disordered" evidence="12">
    <location>
        <begin position="1319"/>
        <end position="1342"/>
    </location>
</feature>
<dbReference type="InterPro" id="IPR010294">
    <property type="entry name" value="ADAMTS_spacer1"/>
</dbReference>
<dbReference type="PANTHER" id="PTHR13723:SF281">
    <property type="entry name" value="PAPILIN"/>
    <property type="match status" value="1"/>
</dbReference>
<dbReference type="SUPFAM" id="SSF48726">
    <property type="entry name" value="Immunoglobulin"/>
    <property type="match status" value="3"/>
</dbReference>
<dbReference type="Pfam" id="PF16626">
    <property type="entry name" value="Papilin_u7"/>
    <property type="match status" value="1"/>
</dbReference>
<dbReference type="InterPro" id="IPR013098">
    <property type="entry name" value="Ig_I-set"/>
</dbReference>
<dbReference type="Pfam" id="PF05986">
    <property type="entry name" value="ADAMTS_spacer1"/>
    <property type="match status" value="1"/>
</dbReference>
<dbReference type="PROSITE" id="PS50900">
    <property type="entry name" value="PLAC"/>
    <property type="match status" value="1"/>
</dbReference>
<dbReference type="FunFam" id="2.20.100.10:FF:000005">
    <property type="entry name" value="ADAM metallopeptidase with thrombospondin type 1 motif 9"/>
    <property type="match status" value="2"/>
</dbReference>
<feature type="domain" description="PLAC" evidence="15">
    <location>
        <begin position="1481"/>
        <end position="1520"/>
    </location>
</feature>
<dbReference type="Gene3D" id="4.10.410.10">
    <property type="entry name" value="Pancreatic trypsin inhibitor Kunitz domain"/>
    <property type="match status" value="1"/>
</dbReference>
<dbReference type="GO" id="GO:0004222">
    <property type="term" value="F:metalloendopeptidase activity"/>
    <property type="evidence" value="ECO:0007669"/>
    <property type="project" value="TreeGrafter"/>
</dbReference>
<dbReference type="Proteomes" id="UP001159641">
    <property type="component" value="Unassembled WGS sequence"/>
</dbReference>
<dbReference type="PROSITE" id="PS00280">
    <property type="entry name" value="BPTI_KUNITZ_1"/>
    <property type="match status" value="1"/>
</dbReference>
<evidence type="ECO:0000256" key="1">
    <source>
        <dbReference type="ARBA" id="ARBA00004613"/>
    </source>
</evidence>
<feature type="compositionally biased region" description="Basic and acidic residues" evidence="12">
    <location>
        <begin position="1052"/>
        <end position="1061"/>
    </location>
</feature>
<dbReference type="InterPro" id="IPR013273">
    <property type="entry name" value="ADAMTS/ADAMTS-like"/>
</dbReference>
<feature type="region of interest" description="Disordered" evidence="12">
    <location>
        <begin position="1048"/>
        <end position="1151"/>
    </location>
</feature>
<keyword evidence="17" id="KW-1185">Reference proteome</keyword>
<dbReference type="InterPro" id="IPR003598">
    <property type="entry name" value="Ig_sub2"/>
</dbReference>
<dbReference type="SMART" id="SM00131">
    <property type="entry name" value="KU"/>
    <property type="match status" value="1"/>
</dbReference>
<proteinExistence type="inferred from homology"/>
<dbReference type="Pfam" id="PF07679">
    <property type="entry name" value="I-set"/>
    <property type="match status" value="1"/>
</dbReference>
<dbReference type="CDD" id="cd00096">
    <property type="entry name" value="Ig"/>
    <property type="match status" value="1"/>
</dbReference>
<feature type="domain" description="Ig-like" evidence="14">
    <location>
        <begin position="1383"/>
        <end position="1468"/>
    </location>
</feature>
<dbReference type="PROSITE" id="PS50835">
    <property type="entry name" value="IG_LIKE"/>
    <property type="match status" value="3"/>
</dbReference>
<evidence type="ECO:0000259" key="14">
    <source>
        <dbReference type="PROSITE" id="PS50835"/>
    </source>
</evidence>
<keyword evidence="8" id="KW-0393">Immunoglobulin domain</keyword>
<dbReference type="SUPFAM" id="SSF57362">
    <property type="entry name" value="BPTI-like"/>
    <property type="match status" value="1"/>
</dbReference>
<dbReference type="InterPro" id="IPR002223">
    <property type="entry name" value="Kunitz_BPTI"/>
</dbReference>
<keyword evidence="4" id="KW-0732">Signal</keyword>
<evidence type="ECO:0000256" key="4">
    <source>
        <dbReference type="ARBA" id="ARBA00022729"/>
    </source>
</evidence>
<dbReference type="InterPro" id="IPR013783">
    <property type="entry name" value="Ig-like_fold"/>
</dbReference>
<dbReference type="GO" id="GO:0005576">
    <property type="term" value="C:extracellular region"/>
    <property type="evidence" value="ECO:0007669"/>
    <property type="project" value="UniProtKB-SubCell"/>
</dbReference>
<dbReference type="EMBL" id="JAIQCJ010000943">
    <property type="protein sequence ID" value="KAJ8793841.1"/>
    <property type="molecule type" value="Genomic_DNA"/>
</dbReference>
<reference evidence="16 17" key="1">
    <citation type="submission" date="2022-11" db="EMBL/GenBank/DDBJ databases">
        <title>Whole genome sequence of Eschrichtius robustus ER-17-0199.</title>
        <authorList>
            <person name="Bruniche-Olsen A."/>
            <person name="Black A.N."/>
            <person name="Fields C.J."/>
            <person name="Walden K."/>
            <person name="Dewoody J.A."/>
        </authorList>
    </citation>
    <scope>NUCLEOTIDE SEQUENCE [LARGE SCALE GENOMIC DNA]</scope>
    <source>
        <strain evidence="16">ER-17-0199</strain>
        <tissue evidence="16">Blubber</tissue>
    </source>
</reference>
<dbReference type="InterPro" id="IPR050439">
    <property type="entry name" value="ADAMTS_ADAMTS-like"/>
</dbReference>
<dbReference type="Pfam" id="PF08686">
    <property type="entry name" value="PLAC"/>
    <property type="match status" value="1"/>
</dbReference>
<evidence type="ECO:0000259" key="15">
    <source>
        <dbReference type="PROSITE" id="PS50900"/>
    </source>
</evidence>
<dbReference type="Pfam" id="PF13927">
    <property type="entry name" value="Ig_3"/>
    <property type="match status" value="2"/>
</dbReference>
<dbReference type="InterPro" id="IPR045371">
    <property type="entry name" value="ADAMTS_CR_3"/>
</dbReference>
<feature type="disulfide bond" evidence="11">
    <location>
        <begin position="196"/>
        <end position="233"/>
    </location>
</feature>
<dbReference type="Pfam" id="PF00014">
    <property type="entry name" value="Kunitz_BPTI"/>
    <property type="match status" value="1"/>
</dbReference>
<feature type="disulfide bond" evidence="11">
    <location>
        <begin position="192"/>
        <end position="228"/>
    </location>
</feature>
<dbReference type="Pfam" id="PF19030">
    <property type="entry name" value="TSP1_ADAMTS"/>
    <property type="match status" value="3"/>
</dbReference>
<dbReference type="PANTHER" id="PTHR13723">
    <property type="entry name" value="ADAMTS A DISINTEGRIN AND METALLOPROTEASE WITH THROMBOSPONDIN MOTIFS PROTEASE"/>
    <property type="match status" value="1"/>
</dbReference>
<evidence type="ECO:0000256" key="3">
    <source>
        <dbReference type="ARBA" id="ARBA00022690"/>
    </source>
</evidence>
<dbReference type="FunFam" id="4.10.410.10:FF:000017">
    <property type="entry name" value="papilin isoform X2"/>
    <property type="match status" value="1"/>
</dbReference>
<dbReference type="SUPFAM" id="SSF82895">
    <property type="entry name" value="TSP-1 type 1 repeat"/>
    <property type="match status" value="4"/>
</dbReference>
<feature type="compositionally biased region" description="Polar residues" evidence="12">
    <location>
        <begin position="1333"/>
        <end position="1342"/>
    </location>
</feature>
<dbReference type="PRINTS" id="PR01857">
    <property type="entry name" value="ADAMTSFAMILY"/>
</dbReference>
<evidence type="ECO:0000256" key="5">
    <source>
        <dbReference type="ARBA" id="ARBA00022737"/>
    </source>
</evidence>
<dbReference type="PRINTS" id="PR00759">
    <property type="entry name" value="BASICPTASE"/>
</dbReference>
<dbReference type="GO" id="GO:0005604">
    <property type="term" value="C:basement membrane"/>
    <property type="evidence" value="ECO:0007669"/>
    <property type="project" value="UniProtKB-ARBA"/>
</dbReference>
<keyword evidence="5" id="KW-0677">Repeat</keyword>
<evidence type="ECO:0000256" key="9">
    <source>
        <dbReference type="ARBA" id="ARBA00061693"/>
    </source>
</evidence>
<keyword evidence="7 11" id="KW-1015">Disulfide bond</keyword>
<dbReference type="Gene3D" id="2.60.120.830">
    <property type="match status" value="1"/>
</dbReference>
<dbReference type="InterPro" id="IPR036880">
    <property type="entry name" value="Kunitz_BPTI_sf"/>
</dbReference>
<feature type="region of interest" description="Disordered" evidence="12">
    <location>
        <begin position="743"/>
        <end position="781"/>
    </location>
</feature>
<feature type="domain" description="BPTI/Kunitz inhibitor" evidence="13">
    <location>
        <begin position="999"/>
        <end position="1049"/>
    </location>
</feature>
<evidence type="ECO:0000256" key="7">
    <source>
        <dbReference type="ARBA" id="ARBA00023157"/>
    </source>
</evidence>
<dbReference type="InterPro" id="IPR007110">
    <property type="entry name" value="Ig-like_dom"/>
</dbReference>
<keyword evidence="6" id="KW-0722">Serine protease inhibitor</keyword>
<dbReference type="InterPro" id="IPR010909">
    <property type="entry name" value="PLAC"/>
</dbReference>
<accession>A0AB34HM14</accession>
<dbReference type="GO" id="GO:0004867">
    <property type="term" value="F:serine-type endopeptidase inhibitor activity"/>
    <property type="evidence" value="ECO:0007669"/>
    <property type="project" value="UniProtKB-KW"/>
</dbReference>
<evidence type="ECO:0000313" key="16">
    <source>
        <dbReference type="EMBL" id="KAJ8793841.1"/>
    </source>
</evidence>
<dbReference type="PROSITE" id="PS50279">
    <property type="entry name" value="BPTI_KUNITZ_2"/>
    <property type="match status" value="1"/>
</dbReference>
<keyword evidence="3" id="KW-0646">Protease inhibitor</keyword>
<comment type="subcellular location">
    <subcellularLocation>
        <location evidence="1">Secreted</location>
    </subcellularLocation>
</comment>
<dbReference type="FunFam" id="2.60.120.830:FF:000001">
    <property type="entry name" value="A disintegrin and metalloproteinase with thrombospondin motifs 1"/>
    <property type="match status" value="1"/>
</dbReference>
<evidence type="ECO:0000256" key="12">
    <source>
        <dbReference type="SAM" id="MobiDB-lite"/>
    </source>
</evidence>
<keyword evidence="2" id="KW-0964">Secreted</keyword>
<evidence type="ECO:0000256" key="2">
    <source>
        <dbReference type="ARBA" id="ARBA00022525"/>
    </source>
</evidence>
<gene>
    <name evidence="16" type="ORF">J1605_019262</name>
</gene>